<evidence type="ECO:0000313" key="7">
    <source>
        <dbReference type="EMBL" id="MBB5998040.1"/>
    </source>
</evidence>
<feature type="region of interest" description="Disordered" evidence="4">
    <location>
        <begin position="424"/>
        <end position="459"/>
    </location>
</feature>
<evidence type="ECO:0000256" key="3">
    <source>
        <dbReference type="ARBA" id="ARBA00023087"/>
    </source>
</evidence>
<keyword evidence="5" id="KW-0732">Signal</keyword>
<feature type="chain" id="PRO_5032571682" evidence="5">
    <location>
        <begin position="29"/>
        <end position="459"/>
    </location>
</feature>
<dbReference type="PROSITE" id="PS51884">
    <property type="entry name" value="CHAPLIN"/>
    <property type="match status" value="1"/>
</dbReference>
<dbReference type="RefSeq" id="WP_184634195.1">
    <property type="nucleotide sequence ID" value="NZ_BAABKT010000023.1"/>
</dbReference>
<protein>
    <submittedName>
        <fullName evidence="7">Ligand-binding sensor protein</fullName>
    </submittedName>
</protein>
<proteinExistence type="predicted"/>
<evidence type="ECO:0000256" key="1">
    <source>
        <dbReference type="ARBA" id="ARBA00022512"/>
    </source>
</evidence>
<dbReference type="EMBL" id="JACHLY010000001">
    <property type="protein sequence ID" value="MBB5998040.1"/>
    <property type="molecule type" value="Genomic_DNA"/>
</dbReference>
<dbReference type="Proteomes" id="UP000578077">
    <property type="component" value="Unassembled WGS sequence"/>
</dbReference>
<dbReference type="AlphaFoldDB" id="A0A841EC37"/>
<evidence type="ECO:0000256" key="4">
    <source>
        <dbReference type="SAM" id="MobiDB-lite"/>
    </source>
</evidence>
<evidence type="ECO:0000259" key="6">
    <source>
        <dbReference type="PROSITE" id="PS51884"/>
    </source>
</evidence>
<evidence type="ECO:0000313" key="8">
    <source>
        <dbReference type="Proteomes" id="UP000578077"/>
    </source>
</evidence>
<keyword evidence="1" id="KW-0964">Secreted</keyword>
<feature type="domain" description="Chaplin" evidence="6">
    <location>
        <begin position="92"/>
        <end position="132"/>
    </location>
</feature>
<dbReference type="InterPro" id="IPR005528">
    <property type="entry name" value="ChpA-H"/>
</dbReference>
<gene>
    <name evidence="7" type="ORF">HNR25_001791</name>
</gene>
<feature type="signal peptide" evidence="5">
    <location>
        <begin position="1"/>
        <end position="28"/>
    </location>
</feature>
<feature type="region of interest" description="Disordered" evidence="4">
    <location>
        <begin position="124"/>
        <end position="146"/>
    </location>
</feature>
<keyword evidence="1" id="KW-0134">Cell wall</keyword>
<evidence type="ECO:0000256" key="5">
    <source>
        <dbReference type="SAM" id="SignalP"/>
    </source>
</evidence>
<evidence type="ECO:0000256" key="2">
    <source>
        <dbReference type="ARBA" id="ARBA00022889"/>
    </source>
</evidence>
<feature type="region of interest" description="Disordered" evidence="4">
    <location>
        <begin position="75"/>
        <end position="95"/>
    </location>
</feature>
<feature type="compositionally biased region" description="Low complexity" evidence="4">
    <location>
        <begin position="124"/>
        <end position="133"/>
    </location>
</feature>
<sequence>MRTWVRTSAKTAVLTAGFVALGAGVSFADSHPTTTGNGSALSGNQLVGNLDVPANVSGNAVGGVLGTAGASSHGDGAAVVDEGGSGPHTSGNGSVLSGNQAVVDGDVPVNVSGNAVGAVLGTAGASSHGSGSAVVEGDGGHHHRGDTVSSSGNGALASANQLVADLDVPVNASGNAVGAVAGVAGAAAHDTGALVAEDAHHGMSHGSDGYHREQQAAPAEAGGLVEWANLGRPLHLSPDAVDAGPVLHQRAGDGGDSIMTSGNGSLLGGNQLVGDLDVPVNASGNAVGAVGGVAGAASHDSHAIVADDGDDITTSGNGSLLGGNQAVVDGDVPVNVSGNAVGAVLGTAGAASHGDGAAVIEGAGGDVRHTAGETVPQAAGSVPEASEVVDRTAEELPLRNELPDPSGVLPLNAEVPGTEAIEAQVPADSAPEELSGLADATEQAGSAGGVGDQVEDLGL</sequence>
<comment type="caution">
    <text evidence="7">The sequence shown here is derived from an EMBL/GenBank/DDBJ whole genome shotgun (WGS) entry which is preliminary data.</text>
</comment>
<dbReference type="GO" id="GO:0007155">
    <property type="term" value="P:cell adhesion"/>
    <property type="evidence" value="ECO:0007669"/>
    <property type="project" value="UniProtKB-KW"/>
</dbReference>
<name>A0A841EC37_9ACTN</name>
<accession>A0A841EC37</accession>
<organism evidence="7 8">
    <name type="scientific">Streptomonospora salina</name>
    <dbReference type="NCBI Taxonomy" id="104205"/>
    <lineage>
        <taxon>Bacteria</taxon>
        <taxon>Bacillati</taxon>
        <taxon>Actinomycetota</taxon>
        <taxon>Actinomycetes</taxon>
        <taxon>Streptosporangiales</taxon>
        <taxon>Nocardiopsidaceae</taxon>
        <taxon>Streptomonospora</taxon>
    </lineage>
</organism>
<keyword evidence="2" id="KW-0130">Cell adhesion</keyword>
<keyword evidence="3" id="KW-0034">Amyloid</keyword>
<reference evidence="7 8" key="1">
    <citation type="submission" date="2020-08" db="EMBL/GenBank/DDBJ databases">
        <title>Sequencing the genomes of 1000 actinobacteria strains.</title>
        <authorList>
            <person name="Klenk H.-P."/>
        </authorList>
    </citation>
    <scope>NUCLEOTIDE SEQUENCE [LARGE SCALE GENOMIC DNA]</scope>
    <source>
        <strain evidence="7 8">DSM 44593</strain>
    </source>
</reference>
<keyword evidence="8" id="KW-1185">Reference proteome</keyword>